<dbReference type="NCBIfam" id="TIGR00070">
    <property type="entry name" value="hisG"/>
    <property type="match status" value="1"/>
</dbReference>
<keyword evidence="10 18" id="KW-0328">Glycosyltransferase</keyword>
<dbReference type="FunFam" id="3.30.70.120:FF:000002">
    <property type="entry name" value="ATP phosphoribosyltransferase"/>
    <property type="match status" value="1"/>
</dbReference>
<dbReference type="OrthoDB" id="9801867at2"/>
<dbReference type="InterPro" id="IPR015867">
    <property type="entry name" value="N-reg_PII/ATP_PRibTrfase_C"/>
</dbReference>
<dbReference type="GO" id="GO:0000105">
    <property type="term" value="P:L-histidine biosynthetic process"/>
    <property type="evidence" value="ECO:0007669"/>
    <property type="project" value="UniProtKB-UniRule"/>
</dbReference>
<evidence type="ECO:0000256" key="17">
    <source>
        <dbReference type="ARBA" id="ARBA00024861"/>
    </source>
</evidence>
<evidence type="ECO:0000256" key="14">
    <source>
        <dbReference type="ARBA" id="ARBA00022840"/>
    </source>
</evidence>
<dbReference type="Proteomes" id="UP000192907">
    <property type="component" value="Unassembled WGS sequence"/>
</dbReference>
<evidence type="ECO:0000256" key="2">
    <source>
        <dbReference type="ARBA" id="ARBA00001946"/>
    </source>
</evidence>
<evidence type="ECO:0000256" key="4">
    <source>
        <dbReference type="ARBA" id="ARBA00004667"/>
    </source>
</evidence>
<dbReference type="Pfam" id="PF08029">
    <property type="entry name" value="HisG_C"/>
    <property type="match status" value="1"/>
</dbReference>
<keyword evidence="8 18" id="KW-0963">Cytoplasm</keyword>
<evidence type="ECO:0000256" key="6">
    <source>
        <dbReference type="ARBA" id="ARBA00011946"/>
    </source>
</evidence>
<dbReference type="PANTHER" id="PTHR21403:SF8">
    <property type="entry name" value="ATP PHOSPHORIBOSYLTRANSFERASE"/>
    <property type="match status" value="1"/>
</dbReference>
<evidence type="ECO:0000256" key="13">
    <source>
        <dbReference type="ARBA" id="ARBA00022741"/>
    </source>
</evidence>
<comment type="activity regulation">
    <text evidence="18">Feedback inhibited by histidine.</text>
</comment>
<dbReference type="InterPro" id="IPR018198">
    <property type="entry name" value="ATP_PRibTrfase_CS"/>
</dbReference>
<sequence length="294" mass="32210">MKNLRIAIQKSGRLSEKCLSLLNRCGLQFDNRKRTLISRAKNHPVELMLVRDDDIPHYVRDGVCDIGIVGLNELEEKIGCSKSPDNPVKVIRSLGFGSCRLSLAWPKSVPFEGLESFSGKRIATSYPNILERYLESKSIAAEAVEISGSVEVTPSIGVADAICDLVSTGATLDSNGLKEVITILESEAVLVRSNQTLESEQEDFLTRLLQRIDGTLLAQNANYIMMNAPKSSIDEIAQYLPGMETPTVVPLSTDSSKVAIHAVAQEDVVWETMEQLKRAGASSILVLPIEKIIE</sequence>
<keyword evidence="16 18" id="KW-0368">Histidine biosynthesis</keyword>
<dbReference type="SUPFAM" id="SSF53850">
    <property type="entry name" value="Periplasmic binding protein-like II"/>
    <property type="match status" value="1"/>
</dbReference>
<evidence type="ECO:0000313" key="22">
    <source>
        <dbReference type="Proteomes" id="UP000192907"/>
    </source>
</evidence>
<feature type="domain" description="ATP phosphoribosyltransferase catalytic" evidence="19">
    <location>
        <begin position="51"/>
        <end position="213"/>
    </location>
</feature>
<dbReference type="EMBL" id="FWZT01000032">
    <property type="protein sequence ID" value="SMF78317.1"/>
    <property type="molecule type" value="Genomic_DNA"/>
</dbReference>
<accession>A0A1Y6CN74</accession>
<dbReference type="Gene3D" id="3.30.70.120">
    <property type="match status" value="1"/>
</dbReference>
<dbReference type="InterPro" id="IPR013820">
    <property type="entry name" value="ATP_PRibTrfase_cat"/>
</dbReference>
<protein>
    <recommendedName>
        <fullName evidence="7 18">ATP phosphoribosyltransferase</fullName>
        <shortName evidence="18">ATP-PRT</shortName>
        <shortName evidence="18">ATP-PRTase</shortName>
        <ecNumber evidence="6 18">2.4.2.17</ecNumber>
    </recommendedName>
</protein>
<evidence type="ECO:0000256" key="15">
    <source>
        <dbReference type="ARBA" id="ARBA00022842"/>
    </source>
</evidence>
<evidence type="ECO:0000313" key="21">
    <source>
        <dbReference type="EMBL" id="SMF78317.1"/>
    </source>
</evidence>
<keyword evidence="14 18" id="KW-0067">ATP-binding</keyword>
<gene>
    <name evidence="18" type="primary">hisG</name>
    <name evidence="21" type="ORF">SAMN06296036_13249</name>
</gene>
<evidence type="ECO:0000256" key="12">
    <source>
        <dbReference type="ARBA" id="ARBA00022723"/>
    </source>
</evidence>
<evidence type="ECO:0000256" key="7">
    <source>
        <dbReference type="ARBA" id="ARBA00020998"/>
    </source>
</evidence>
<evidence type="ECO:0000256" key="10">
    <source>
        <dbReference type="ARBA" id="ARBA00022676"/>
    </source>
</evidence>
<dbReference type="InterPro" id="IPR011322">
    <property type="entry name" value="N-reg_PII-like_a/b"/>
</dbReference>
<dbReference type="Pfam" id="PF01634">
    <property type="entry name" value="HisG"/>
    <property type="match status" value="1"/>
</dbReference>
<comment type="pathway">
    <text evidence="4 18">Amino-acid biosynthesis; L-histidine biosynthesis; L-histidine from 5-phospho-alpha-D-ribose 1-diphosphate: step 1/9.</text>
</comment>
<comment type="cofactor">
    <cofactor evidence="2 18">
        <name>Mg(2+)</name>
        <dbReference type="ChEBI" id="CHEBI:18420"/>
    </cofactor>
</comment>
<dbReference type="PROSITE" id="PS01316">
    <property type="entry name" value="ATP_P_PHORIBOSYLTR"/>
    <property type="match status" value="1"/>
</dbReference>
<comment type="catalytic activity">
    <reaction evidence="1 18">
        <text>1-(5-phospho-beta-D-ribosyl)-ATP + diphosphate = 5-phospho-alpha-D-ribose 1-diphosphate + ATP</text>
        <dbReference type="Rhea" id="RHEA:18473"/>
        <dbReference type="ChEBI" id="CHEBI:30616"/>
        <dbReference type="ChEBI" id="CHEBI:33019"/>
        <dbReference type="ChEBI" id="CHEBI:58017"/>
        <dbReference type="ChEBI" id="CHEBI:73183"/>
        <dbReference type="EC" id="2.4.2.17"/>
    </reaction>
</comment>
<comment type="similarity">
    <text evidence="5 18">Belongs to the ATP phosphoribosyltransferase family. Long subfamily.</text>
</comment>
<evidence type="ECO:0000256" key="11">
    <source>
        <dbReference type="ARBA" id="ARBA00022679"/>
    </source>
</evidence>
<keyword evidence="11 18" id="KW-0808">Transferase</keyword>
<comment type="function">
    <text evidence="17 18">Catalyzes the condensation of ATP and 5-phosphoribose 1-diphosphate to form N'-(5'-phosphoribosyl)-ATP (PR-ATP). Has a crucial role in the pathway because the rate of histidine biosynthesis seems to be controlled primarily by regulation of HisG enzymatic activity.</text>
</comment>
<dbReference type="InterPro" id="IPR020621">
    <property type="entry name" value="ATP-PRT_HisG_long"/>
</dbReference>
<comment type="subcellular location">
    <subcellularLocation>
        <location evidence="3 18">Cytoplasm</location>
    </subcellularLocation>
</comment>
<evidence type="ECO:0000256" key="18">
    <source>
        <dbReference type="HAMAP-Rule" id="MF_00079"/>
    </source>
</evidence>
<dbReference type="RefSeq" id="WP_132325358.1">
    <property type="nucleotide sequence ID" value="NZ_FWZT01000032.1"/>
</dbReference>
<evidence type="ECO:0000256" key="3">
    <source>
        <dbReference type="ARBA" id="ARBA00004496"/>
    </source>
</evidence>
<evidence type="ECO:0000259" key="19">
    <source>
        <dbReference type="Pfam" id="PF01634"/>
    </source>
</evidence>
<dbReference type="InterPro" id="IPR001348">
    <property type="entry name" value="ATP_PRibTrfase_HisG"/>
</dbReference>
<keyword evidence="12 18" id="KW-0479">Metal-binding</keyword>
<evidence type="ECO:0000256" key="9">
    <source>
        <dbReference type="ARBA" id="ARBA00022605"/>
    </source>
</evidence>
<dbReference type="GO" id="GO:0005524">
    <property type="term" value="F:ATP binding"/>
    <property type="evidence" value="ECO:0007669"/>
    <property type="project" value="UniProtKB-KW"/>
</dbReference>
<feature type="domain" description="Histidine biosynthesis HisG C-terminal" evidence="20">
    <location>
        <begin position="218"/>
        <end position="291"/>
    </location>
</feature>
<organism evidence="21 22">
    <name type="scientific">Pseudobacteriovorax antillogorgiicola</name>
    <dbReference type="NCBI Taxonomy" id="1513793"/>
    <lineage>
        <taxon>Bacteria</taxon>
        <taxon>Pseudomonadati</taxon>
        <taxon>Bdellovibrionota</taxon>
        <taxon>Oligoflexia</taxon>
        <taxon>Oligoflexales</taxon>
        <taxon>Pseudobacteriovoracaceae</taxon>
        <taxon>Pseudobacteriovorax</taxon>
    </lineage>
</organism>
<proteinExistence type="inferred from homology"/>
<dbReference type="SUPFAM" id="SSF54913">
    <property type="entry name" value="GlnB-like"/>
    <property type="match status" value="1"/>
</dbReference>
<dbReference type="HAMAP" id="MF_00079">
    <property type="entry name" value="HisG_Long"/>
    <property type="match status" value="1"/>
</dbReference>
<dbReference type="GO" id="GO:0003879">
    <property type="term" value="F:ATP phosphoribosyltransferase activity"/>
    <property type="evidence" value="ECO:0007669"/>
    <property type="project" value="UniProtKB-UniRule"/>
</dbReference>
<evidence type="ECO:0000259" key="20">
    <source>
        <dbReference type="Pfam" id="PF08029"/>
    </source>
</evidence>
<name>A0A1Y6CN74_9BACT</name>
<dbReference type="EC" id="2.4.2.17" evidence="6 18"/>
<dbReference type="NCBIfam" id="TIGR03455">
    <property type="entry name" value="HisG_C-term"/>
    <property type="match status" value="1"/>
</dbReference>
<dbReference type="PANTHER" id="PTHR21403">
    <property type="entry name" value="ATP PHOSPHORIBOSYLTRANSFERASE ATP-PRTASE"/>
    <property type="match status" value="1"/>
</dbReference>
<keyword evidence="22" id="KW-1185">Reference proteome</keyword>
<dbReference type="GO" id="GO:0000287">
    <property type="term" value="F:magnesium ion binding"/>
    <property type="evidence" value="ECO:0007669"/>
    <property type="project" value="UniProtKB-UniRule"/>
</dbReference>
<dbReference type="UniPathway" id="UPA00031">
    <property type="reaction ID" value="UER00006"/>
</dbReference>
<reference evidence="22" key="1">
    <citation type="submission" date="2017-04" db="EMBL/GenBank/DDBJ databases">
        <authorList>
            <person name="Varghese N."/>
            <person name="Submissions S."/>
        </authorList>
    </citation>
    <scope>NUCLEOTIDE SEQUENCE [LARGE SCALE GENOMIC DNA]</scope>
    <source>
        <strain evidence="22">RKEM611</strain>
    </source>
</reference>
<evidence type="ECO:0000256" key="8">
    <source>
        <dbReference type="ARBA" id="ARBA00022490"/>
    </source>
</evidence>
<dbReference type="Gene3D" id="3.40.190.10">
    <property type="entry name" value="Periplasmic binding protein-like II"/>
    <property type="match status" value="2"/>
</dbReference>
<dbReference type="InterPro" id="IPR013115">
    <property type="entry name" value="HisG_C"/>
</dbReference>
<dbReference type="STRING" id="1513793.SAMN06296036_13249"/>
<dbReference type="AlphaFoldDB" id="A0A1Y6CN74"/>
<dbReference type="FunFam" id="3.40.190.10:FF:000008">
    <property type="entry name" value="ATP phosphoribosyltransferase"/>
    <property type="match status" value="1"/>
</dbReference>
<evidence type="ECO:0000256" key="16">
    <source>
        <dbReference type="ARBA" id="ARBA00023102"/>
    </source>
</evidence>
<dbReference type="GO" id="GO:0005737">
    <property type="term" value="C:cytoplasm"/>
    <property type="evidence" value="ECO:0007669"/>
    <property type="project" value="UniProtKB-SubCell"/>
</dbReference>
<keyword evidence="15 18" id="KW-0460">Magnesium</keyword>
<evidence type="ECO:0000256" key="1">
    <source>
        <dbReference type="ARBA" id="ARBA00000915"/>
    </source>
</evidence>
<evidence type="ECO:0000256" key="5">
    <source>
        <dbReference type="ARBA" id="ARBA00007955"/>
    </source>
</evidence>
<keyword evidence="9 18" id="KW-0028">Amino-acid biosynthesis</keyword>
<keyword evidence="13 18" id="KW-0547">Nucleotide-binding</keyword>